<protein>
    <submittedName>
        <fullName evidence="5">PQQ-dependent sugar dehydrogenase</fullName>
    </submittedName>
</protein>
<reference evidence="5 6" key="1">
    <citation type="submission" date="2024-04" db="EMBL/GenBank/DDBJ databases">
        <title>Luteolibacter sp. isolated from soil.</title>
        <authorList>
            <person name="An J."/>
        </authorList>
    </citation>
    <scope>NUCLEOTIDE SEQUENCE [LARGE SCALE GENOMIC DNA]</scope>
    <source>
        <strain evidence="5 6">Y139</strain>
    </source>
</reference>
<dbReference type="Pfam" id="PF17963">
    <property type="entry name" value="Big_9"/>
    <property type="match status" value="1"/>
</dbReference>
<feature type="domain" description="LamG-like jellyroll fold" evidence="4">
    <location>
        <begin position="92"/>
        <end position="241"/>
    </location>
</feature>
<comment type="caution">
    <text evidence="5">The sequence shown here is derived from an EMBL/GenBank/DDBJ whole genome shotgun (WGS) entry which is preliminary data.</text>
</comment>
<dbReference type="PANTHER" id="PTHR19328:SF75">
    <property type="entry name" value="ALDOSE SUGAR DEHYDROGENASE YLII"/>
    <property type="match status" value="1"/>
</dbReference>
<dbReference type="PANTHER" id="PTHR19328">
    <property type="entry name" value="HEDGEHOG-INTERACTING PROTEIN"/>
    <property type="match status" value="1"/>
</dbReference>
<dbReference type="InterPro" id="IPR006558">
    <property type="entry name" value="LamG-like"/>
</dbReference>
<dbReference type="Pfam" id="PF07995">
    <property type="entry name" value="GSDH"/>
    <property type="match status" value="2"/>
</dbReference>
<evidence type="ECO:0000313" key="5">
    <source>
        <dbReference type="EMBL" id="MEK7953149.1"/>
    </source>
</evidence>
<name>A0ABU9B1R2_9BACT</name>
<dbReference type="Proteomes" id="UP001371305">
    <property type="component" value="Unassembled WGS sequence"/>
</dbReference>
<accession>A0ABU9B1R2</accession>
<evidence type="ECO:0000256" key="1">
    <source>
        <dbReference type="ARBA" id="ARBA00022729"/>
    </source>
</evidence>
<dbReference type="RefSeq" id="WP_341407074.1">
    <property type="nucleotide sequence ID" value="NZ_JBBUKT010000010.1"/>
</dbReference>
<evidence type="ECO:0000256" key="2">
    <source>
        <dbReference type="ARBA" id="ARBA00023157"/>
    </source>
</evidence>
<dbReference type="SMART" id="SM00560">
    <property type="entry name" value="LamGL"/>
    <property type="match status" value="1"/>
</dbReference>
<keyword evidence="2" id="KW-1015">Disulfide bond</keyword>
<evidence type="ECO:0000259" key="4">
    <source>
        <dbReference type="SMART" id="SM00560"/>
    </source>
</evidence>
<dbReference type="SUPFAM" id="SSF50952">
    <property type="entry name" value="Soluble quinoprotein glucose dehydrogenase"/>
    <property type="match status" value="1"/>
</dbReference>
<dbReference type="SMART" id="SM00282">
    <property type="entry name" value="LamG"/>
    <property type="match status" value="1"/>
</dbReference>
<dbReference type="Gene3D" id="2.120.10.30">
    <property type="entry name" value="TolB, C-terminal domain"/>
    <property type="match status" value="1"/>
</dbReference>
<evidence type="ECO:0000313" key="6">
    <source>
        <dbReference type="Proteomes" id="UP001371305"/>
    </source>
</evidence>
<dbReference type="EMBL" id="JBBUKT010000010">
    <property type="protein sequence ID" value="MEK7953149.1"/>
    <property type="molecule type" value="Genomic_DNA"/>
</dbReference>
<keyword evidence="6" id="KW-1185">Reference proteome</keyword>
<sequence length="1213" mass="129860">MRFTHHLLVAALLSGGHLRADLVAHYKFDEAAGTTTALNQVAGATTGTVGSAVTTGVAGIAGNAYRFNNNANQAGIVDMGNASFFPAITGSGALTISAWVKTTDTTGNRTTAVFAGDNTVANVYADLGVAAGQAGFLGSASARNRPVGAAAAQQTGIFSSPAVPPVNDGAWHHLAMTVNVSAAKLELWVDGTLANTQTMTATNLPVFNNFEIGRLGRAAPTDPFDGTIDDVQVYNEALSAEKVGFLHEHPGMPLSALPPAVASDAVIMHHSASVLLDVLANDDPAVQPSTVEILTAPTSGTAVPDSQGRILYKHLTGTPATDSFTYRVKGTLGAFSAPATVTITFSTALRLPNTTLQMPASPPAVDFAVVDAFPGVSFTYPSSMESPQGDTKRLFVAERGGKIYVIPDVTASSPQKLLYLDLSTITLDDGNEEGLKGFALHPSFATNGYIFVAYNHLEAGSEYIRLSRFKSATPATNAPISLATEEILINQLYQLDSGNQPRIHGIVECNFGPDGYLYVGFGDGDGHPDPSNNSQRIDKGFWSGLMRLDVDLEPEDYTPADGTGSDDSSLPPNAHPAVVLHGGHPLYEIPADNPFIGATSFNGLPVTPSAVFTEYYAIGFRNPWQFSWDPLNNNLWLADVGLNDREEIDRVTKGGNYGWAFFEGTLPRKGTPPAAATLIPPVYEYGHGTGPFQGNSIIGGLVYRGNRYAALQGKYLFADFLSGNIWSMNADGSPPVVARIAGESGLVAFAMDPSDSSLLMLDHGDGVVRRLVTTTATGTFPQTLGATGIFADLTNLSPNPGVVPYEPNLTFWSDHAVKKRWFAIKDTIGQFAYAADAPWQSPTGAVFVKHFDLELERGNPATKKRIETRVLVRTTDGTYGVSYRWNEAGTEATLAPDEGVSFDLNITDHGTPLVQTWQIPSRSQCNTCHTPQGGHFLSLNTRQLNRPGSLASATGNFLTLLQQAGYLNSLPQAPNTLPHHIRPDETAYTLEARVRSYLAVNCSYCHQSGGTGGGEFDIRAHLSLESTGIVNGATSIASSPYQLIVPGHHDQSVIWNRIATANGFTRMPPLATSQLDPQGIQLLQSWIDGPLSTRQFYTEWRQEHFGNITSPAGDPNADPDTDGITNHQEFLTHTDPNSGTSLWHPALTVGNTSLTFPNLEDRSMRLETSTDFQSWDTWNVPANDGLPVPGVSRSFPRDPGGTRRLFRFRIEEP</sequence>
<dbReference type="InterPro" id="IPR013320">
    <property type="entry name" value="ConA-like_dom_sf"/>
</dbReference>
<dbReference type="SUPFAM" id="SSF49899">
    <property type="entry name" value="Concanavalin A-like lectins/glucanases"/>
    <property type="match status" value="1"/>
</dbReference>
<dbReference type="InterPro" id="IPR011041">
    <property type="entry name" value="Quinoprot_gluc/sorb_DH_b-prop"/>
</dbReference>
<organism evidence="5 6">
    <name type="scientific">Luteolibacter soli</name>
    <dbReference type="NCBI Taxonomy" id="3135280"/>
    <lineage>
        <taxon>Bacteria</taxon>
        <taxon>Pseudomonadati</taxon>
        <taxon>Verrucomicrobiota</taxon>
        <taxon>Verrucomicrobiia</taxon>
        <taxon>Verrucomicrobiales</taxon>
        <taxon>Verrucomicrobiaceae</taxon>
        <taxon>Luteolibacter</taxon>
    </lineage>
</organism>
<dbReference type="InterPro" id="IPR001791">
    <property type="entry name" value="Laminin_G"/>
</dbReference>
<proteinExistence type="predicted"/>
<gene>
    <name evidence="5" type="ORF">WKV53_21725</name>
</gene>
<evidence type="ECO:0000259" key="3">
    <source>
        <dbReference type="SMART" id="SM00282"/>
    </source>
</evidence>
<dbReference type="Pfam" id="PF13385">
    <property type="entry name" value="Laminin_G_3"/>
    <property type="match status" value="1"/>
</dbReference>
<feature type="domain" description="Laminin G" evidence="3">
    <location>
        <begin position="92"/>
        <end position="236"/>
    </location>
</feature>
<keyword evidence="1" id="KW-0732">Signal</keyword>
<dbReference type="InterPro" id="IPR011042">
    <property type="entry name" value="6-blade_b-propeller_TolB-like"/>
</dbReference>
<dbReference type="InterPro" id="IPR012938">
    <property type="entry name" value="Glc/Sorbosone_DH"/>
</dbReference>
<dbReference type="Gene3D" id="2.60.120.200">
    <property type="match status" value="1"/>
</dbReference>